<gene>
    <name evidence="1" type="ORF">KDA_61990</name>
</gene>
<reference evidence="2" key="1">
    <citation type="submission" date="2018-12" db="EMBL/GenBank/DDBJ databases">
        <title>Tengunoibacter tsumagoiensis gen. nov., sp. nov., Dictyobacter kobayashii sp. nov., D. alpinus sp. nov., and D. joshuensis sp. nov. and description of Dictyobacteraceae fam. nov. within the order Ktedonobacterales isolated from Tengu-no-mugimeshi.</title>
        <authorList>
            <person name="Wang C.M."/>
            <person name="Zheng Y."/>
            <person name="Sakai Y."/>
            <person name="Toyoda A."/>
            <person name="Minakuchi Y."/>
            <person name="Abe K."/>
            <person name="Yokota A."/>
            <person name="Yabe S."/>
        </authorList>
    </citation>
    <scope>NUCLEOTIDE SEQUENCE [LARGE SCALE GENOMIC DNA]</scope>
    <source>
        <strain evidence="2">Uno16</strain>
    </source>
</reference>
<sequence>MYATTFLSPIADWEKGEKHSLILGLAKWECRPENFYYLEVVIVKPREMPGTSQVEATRMNDLSYGLSFYYSNNQLD</sequence>
<organism evidence="1 2">
    <name type="scientific">Dictyobacter alpinus</name>
    <dbReference type="NCBI Taxonomy" id="2014873"/>
    <lineage>
        <taxon>Bacteria</taxon>
        <taxon>Bacillati</taxon>
        <taxon>Chloroflexota</taxon>
        <taxon>Ktedonobacteria</taxon>
        <taxon>Ktedonobacterales</taxon>
        <taxon>Dictyobacteraceae</taxon>
        <taxon>Dictyobacter</taxon>
    </lineage>
</organism>
<proteinExistence type="predicted"/>
<evidence type="ECO:0000313" key="1">
    <source>
        <dbReference type="EMBL" id="GCE30715.1"/>
    </source>
</evidence>
<dbReference type="EMBL" id="BIFT01000002">
    <property type="protein sequence ID" value="GCE30715.1"/>
    <property type="molecule type" value="Genomic_DNA"/>
</dbReference>
<evidence type="ECO:0000313" key="2">
    <source>
        <dbReference type="Proteomes" id="UP000287171"/>
    </source>
</evidence>
<name>A0A402BH61_9CHLR</name>
<comment type="caution">
    <text evidence="1">The sequence shown here is derived from an EMBL/GenBank/DDBJ whole genome shotgun (WGS) entry which is preliminary data.</text>
</comment>
<dbReference type="AlphaFoldDB" id="A0A402BH61"/>
<keyword evidence="2" id="KW-1185">Reference proteome</keyword>
<accession>A0A402BH61</accession>
<protein>
    <submittedName>
        <fullName evidence="1">Uncharacterized protein</fullName>
    </submittedName>
</protein>
<dbReference type="Proteomes" id="UP000287171">
    <property type="component" value="Unassembled WGS sequence"/>
</dbReference>